<dbReference type="AlphaFoldDB" id="A0A6J5CPD4"/>
<evidence type="ECO:0000313" key="1">
    <source>
        <dbReference type="EMBL" id="CAB3739389.1"/>
    </source>
</evidence>
<reference evidence="1 2" key="1">
    <citation type="submission" date="2020-04" db="EMBL/GenBank/DDBJ databases">
        <authorList>
            <person name="De Canck E."/>
        </authorList>
    </citation>
    <scope>NUCLEOTIDE SEQUENCE [LARGE SCALE GENOMIC DNA]</scope>
    <source>
        <strain evidence="1 2">LMG 22037</strain>
    </source>
</reference>
<evidence type="ECO:0000313" key="2">
    <source>
        <dbReference type="Proteomes" id="UP000494249"/>
    </source>
</evidence>
<gene>
    <name evidence="1" type="ORF">LMG22037_06280</name>
</gene>
<dbReference type="Proteomes" id="UP000494249">
    <property type="component" value="Unassembled WGS sequence"/>
</dbReference>
<protein>
    <submittedName>
        <fullName evidence="1">Uncharacterized protein</fullName>
    </submittedName>
</protein>
<proteinExistence type="predicted"/>
<sequence>MPVWRVASVNDEPQLSLIHWKVLETQVGTRHFAGQDERDLTGRVSTPILEFDPALKRGTTQSGRVYQLVGPTGWSDNAQYLWKRFCTVNNVTTYWDVTKDMFDGDTNDDASRAD</sequence>
<accession>A0A6J5CPD4</accession>
<dbReference type="EMBL" id="CADIKB010000061">
    <property type="protein sequence ID" value="CAB3739389.1"/>
    <property type="molecule type" value="Genomic_DNA"/>
</dbReference>
<organism evidence="1 2">
    <name type="scientific">Paraburkholderia phenoliruptrix</name>
    <dbReference type="NCBI Taxonomy" id="252970"/>
    <lineage>
        <taxon>Bacteria</taxon>
        <taxon>Pseudomonadati</taxon>
        <taxon>Pseudomonadota</taxon>
        <taxon>Betaproteobacteria</taxon>
        <taxon>Burkholderiales</taxon>
        <taxon>Burkholderiaceae</taxon>
        <taxon>Paraburkholderia</taxon>
    </lineage>
</organism>
<name>A0A6J5CPD4_9BURK</name>